<feature type="transmembrane region" description="Helical" evidence="5">
    <location>
        <begin position="71"/>
        <end position="91"/>
    </location>
</feature>
<comment type="subcellular location">
    <subcellularLocation>
        <location evidence="1">Membrane</location>
        <topology evidence="1">Multi-pass membrane protein</topology>
    </subcellularLocation>
</comment>
<dbReference type="GO" id="GO:0016020">
    <property type="term" value="C:membrane"/>
    <property type="evidence" value="ECO:0007669"/>
    <property type="project" value="UniProtKB-SubCell"/>
</dbReference>
<evidence type="ECO:0000313" key="7">
    <source>
        <dbReference type="EMBL" id="QMS91446.1"/>
    </source>
</evidence>
<dbReference type="Proteomes" id="UP000514713">
    <property type="component" value="Chromosome"/>
</dbReference>
<dbReference type="PANTHER" id="PTHR37422">
    <property type="entry name" value="TEICHURONIC ACID BIOSYNTHESIS PROTEIN TUAE"/>
    <property type="match status" value="1"/>
</dbReference>
<accession>A0A7D7R8C2</accession>
<evidence type="ECO:0000259" key="6">
    <source>
        <dbReference type="Pfam" id="PF04932"/>
    </source>
</evidence>
<feature type="transmembrane region" description="Helical" evidence="5">
    <location>
        <begin position="103"/>
        <end position="119"/>
    </location>
</feature>
<evidence type="ECO:0000256" key="2">
    <source>
        <dbReference type="ARBA" id="ARBA00022692"/>
    </source>
</evidence>
<feature type="transmembrane region" description="Helical" evidence="5">
    <location>
        <begin position="126"/>
        <end position="144"/>
    </location>
</feature>
<evidence type="ECO:0000256" key="1">
    <source>
        <dbReference type="ARBA" id="ARBA00004141"/>
    </source>
</evidence>
<name>A0A7D7R8C2_9NOSO</name>
<feature type="transmembrane region" description="Helical" evidence="5">
    <location>
        <begin position="12"/>
        <end position="34"/>
    </location>
</feature>
<dbReference type="AlphaFoldDB" id="A0A7D7R8C2"/>
<dbReference type="KEGG" id="ned:HUN01_29040"/>
<keyword evidence="7" id="KW-0436">Ligase</keyword>
<keyword evidence="3 5" id="KW-1133">Transmembrane helix</keyword>
<feature type="transmembrane region" description="Helical" evidence="5">
    <location>
        <begin position="232"/>
        <end position="250"/>
    </location>
</feature>
<gene>
    <name evidence="7" type="ORF">HUN01_29040</name>
</gene>
<dbReference type="Pfam" id="PF04932">
    <property type="entry name" value="Wzy_C"/>
    <property type="match status" value="1"/>
</dbReference>
<feature type="transmembrane region" description="Helical" evidence="5">
    <location>
        <begin position="196"/>
        <end position="220"/>
    </location>
</feature>
<dbReference type="GO" id="GO:0016874">
    <property type="term" value="F:ligase activity"/>
    <property type="evidence" value="ECO:0007669"/>
    <property type="project" value="UniProtKB-KW"/>
</dbReference>
<evidence type="ECO:0000256" key="3">
    <source>
        <dbReference type="ARBA" id="ARBA00022989"/>
    </source>
</evidence>
<dbReference type="RefSeq" id="WP_181929071.1">
    <property type="nucleotide sequence ID" value="NZ_CP054698.1"/>
</dbReference>
<feature type="domain" description="O-antigen ligase-related" evidence="6">
    <location>
        <begin position="195"/>
        <end position="338"/>
    </location>
</feature>
<dbReference type="EMBL" id="CP054698">
    <property type="protein sequence ID" value="QMS91446.1"/>
    <property type="molecule type" value="Genomic_DNA"/>
</dbReference>
<dbReference type="PANTHER" id="PTHR37422:SF13">
    <property type="entry name" value="LIPOPOLYSACCHARIDE BIOSYNTHESIS PROTEIN PA4999-RELATED"/>
    <property type="match status" value="1"/>
</dbReference>
<evidence type="ECO:0000256" key="5">
    <source>
        <dbReference type="SAM" id="Phobius"/>
    </source>
</evidence>
<feature type="transmembrane region" description="Helical" evidence="5">
    <location>
        <begin position="378"/>
        <end position="396"/>
    </location>
</feature>
<feature type="transmembrane region" description="Helical" evidence="5">
    <location>
        <begin position="173"/>
        <end position="190"/>
    </location>
</feature>
<proteinExistence type="predicted"/>
<feature type="transmembrane region" description="Helical" evidence="5">
    <location>
        <begin position="323"/>
        <end position="346"/>
    </location>
</feature>
<keyword evidence="2 5" id="KW-0812">Transmembrane</keyword>
<sequence>MNSSLSKKIDLLFYYQCALAIVAIFTFFTEINSYLYTSGILSQPPLYWIIFFGIASTPLLFSNKKYIPRPVIIWCIVFLAVSFLWFILFSIPTEIIVEELRKRILSVIFIIIMSLIFSNNNNIHLWTRWAIFIAVLMAVFNNIYEFFNPIAFNSLGTGGRSAGFYLNPNNDGAALVLGMIFSVSLLQPIYRLPFVSIIGIGVLLTFSRGAILGWLVTVIIFTITRVLHLNKLLYWVLGVGTIIISLGSQWSEELLQNLSLNQNSLERISWFQNVSTSDSEDSADSRLEVAQLAWQMFTQHPIFGNGIASTLTWNMNISTHNIYLYYMADHGFLGALILPVLVYAVIQDARGETKYIGLAFAAFILLWGLFSHNILEERYILIMFSLMAAMTAAIQLEQRFKVGNSP</sequence>
<feature type="transmembrane region" description="Helical" evidence="5">
    <location>
        <begin position="46"/>
        <end position="62"/>
    </location>
</feature>
<reference evidence="8" key="1">
    <citation type="submission" date="2020-06" db="EMBL/GenBank/DDBJ databases">
        <title>Nostoc edaphicum CCNP1411 genome.</title>
        <authorList>
            <person name="Fidor A."/>
            <person name="Grabski M."/>
            <person name="Gawor J."/>
            <person name="Gromadka R."/>
            <person name="Wegrzyn G."/>
            <person name="Mazur-Marzec H."/>
        </authorList>
    </citation>
    <scope>NUCLEOTIDE SEQUENCE [LARGE SCALE GENOMIC DNA]</scope>
    <source>
        <strain evidence="8">CCNP1411</strain>
    </source>
</reference>
<dbReference type="InterPro" id="IPR007016">
    <property type="entry name" value="O-antigen_ligase-rel_domated"/>
</dbReference>
<keyword evidence="4 5" id="KW-0472">Membrane</keyword>
<protein>
    <submittedName>
        <fullName evidence="7">O-antigen ligase family protein</fullName>
    </submittedName>
</protein>
<evidence type="ECO:0000313" key="8">
    <source>
        <dbReference type="Proteomes" id="UP000514713"/>
    </source>
</evidence>
<organism evidence="7 8">
    <name type="scientific">Nostoc edaphicum CCNP1411</name>
    <dbReference type="NCBI Taxonomy" id="1472755"/>
    <lineage>
        <taxon>Bacteria</taxon>
        <taxon>Bacillati</taxon>
        <taxon>Cyanobacteriota</taxon>
        <taxon>Cyanophyceae</taxon>
        <taxon>Nostocales</taxon>
        <taxon>Nostocaceae</taxon>
        <taxon>Nostoc</taxon>
    </lineage>
</organism>
<keyword evidence="8" id="KW-1185">Reference proteome</keyword>
<feature type="transmembrane region" description="Helical" evidence="5">
    <location>
        <begin position="355"/>
        <end position="372"/>
    </location>
</feature>
<dbReference type="InterPro" id="IPR051533">
    <property type="entry name" value="WaaL-like"/>
</dbReference>
<evidence type="ECO:0000256" key="4">
    <source>
        <dbReference type="ARBA" id="ARBA00023136"/>
    </source>
</evidence>